<reference evidence="4 5" key="1">
    <citation type="submission" date="2012-06" db="EMBL/GenBank/DDBJ databases">
        <title>The complete chromosome of genome of Turneriella parva DSM 21527.</title>
        <authorList>
            <consortium name="US DOE Joint Genome Institute (JGI-PGF)"/>
            <person name="Lucas S."/>
            <person name="Han J."/>
            <person name="Lapidus A."/>
            <person name="Bruce D."/>
            <person name="Goodwin L."/>
            <person name="Pitluck S."/>
            <person name="Peters L."/>
            <person name="Kyrpides N."/>
            <person name="Mavromatis K."/>
            <person name="Ivanova N."/>
            <person name="Mikhailova N."/>
            <person name="Chertkov O."/>
            <person name="Detter J.C."/>
            <person name="Tapia R."/>
            <person name="Han C."/>
            <person name="Land M."/>
            <person name="Hauser L."/>
            <person name="Markowitz V."/>
            <person name="Cheng J.-F."/>
            <person name="Hugenholtz P."/>
            <person name="Woyke T."/>
            <person name="Wu D."/>
            <person name="Gronow S."/>
            <person name="Wellnitz S."/>
            <person name="Brambilla E."/>
            <person name="Klenk H.-P."/>
            <person name="Eisen J.A."/>
        </authorList>
    </citation>
    <scope>NUCLEOTIDE SEQUENCE [LARGE SCALE GENOMIC DNA]</scope>
    <source>
        <strain evidence="5">ATCC BAA-1111 / DSM 21527 / NCTC 11395 / H</strain>
    </source>
</reference>
<feature type="region of interest" description="Disordered" evidence="1">
    <location>
        <begin position="82"/>
        <end position="144"/>
    </location>
</feature>
<accession>I4BBJ1</accession>
<dbReference type="InterPro" id="IPR036680">
    <property type="entry name" value="SPOR-like_sf"/>
</dbReference>
<keyword evidence="5" id="KW-1185">Reference proteome</keyword>
<keyword evidence="2" id="KW-1133">Transmembrane helix</keyword>
<dbReference type="InterPro" id="IPR052521">
    <property type="entry name" value="Cell_div_SPOR-domain"/>
</dbReference>
<dbReference type="SUPFAM" id="SSF110997">
    <property type="entry name" value="Sporulation related repeat"/>
    <property type="match status" value="1"/>
</dbReference>
<protein>
    <submittedName>
        <fullName evidence="4">Sporulation domain-containing protein</fullName>
    </submittedName>
</protein>
<evidence type="ECO:0000259" key="3">
    <source>
        <dbReference type="PROSITE" id="PS51724"/>
    </source>
</evidence>
<dbReference type="HOGENOM" id="CLU_1119778_0_0_12"/>
<dbReference type="RefSeq" id="WP_014805124.1">
    <property type="nucleotide sequence ID" value="NC_018020.1"/>
</dbReference>
<evidence type="ECO:0000313" key="5">
    <source>
        <dbReference type="Proteomes" id="UP000006048"/>
    </source>
</evidence>
<dbReference type="KEGG" id="tpx:Turpa_4014"/>
<dbReference type="AlphaFoldDB" id="I4BBJ1"/>
<sequence>MKEFYVLNLDWRRMAIIAGGALVALGITLMVGMSIGRGQGERAVAQLNDELAQKPGLPGDPTAKPADKLVIAAGPAAINEPAAAETKPAAVQGDIPLQEDPLVQGPPRKKTARKPVARLGDSSRESEAATPKVRSKKAKVRPADENVELAGKVEHSKKRKAVADSAKTDGVRFTIQVAAFKRAGEASGLISKLKEEGIKARSEKNGGFYLVTVGRSKSKEKLAKALARLKELEYEAYIRKISTDTEET</sequence>
<dbReference type="GO" id="GO:0032506">
    <property type="term" value="P:cytokinetic process"/>
    <property type="evidence" value="ECO:0007669"/>
    <property type="project" value="TreeGrafter"/>
</dbReference>
<dbReference type="GO" id="GO:0042834">
    <property type="term" value="F:peptidoglycan binding"/>
    <property type="evidence" value="ECO:0007669"/>
    <property type="project" value="InterPro"/>
</dbReference>
<evidence type="ECO:0000313" key="4">
    <source>
        <dbReference type="EMBL" id="AFM14648.1"/>
    </source>
</evidence>
<evidence type="ECO:0000256" key="1">
    <source>
        <dbReference type="SAM" id="MobiDB-lite"/>
    </source>
</evidence>
<dbReference type="Proteomes" id="UP000006048">
    <property type="component" value="Chromosome"/>
</dbReference>
<dbReference type="GO" id="GO:0030428">
    <property type="term" value="C:cell septum"/>
    <property type="evidence" value="ECO:0007669"/>
    <property type="project" value="TreeGrafter"/>
</dbReference>
<evidence type="ECO:0000256" key="2">
    <source>
        <dbReference type="SAM" id="Phobius"/>
    </source>
</evidence>
<organism evidence="4 5">
    <name type="scientific">Turneriella parva (strain ATCC BAA-1111 / DSM 21527 / NCTC 11395 / H)</name>
    <name type="common">Leptospira parva</name>
    <dbReference type="NCBI Taxonomy" id="869212"/>
    <lineage>
        <taxon>Bacteria</taxon>
        <taxon>Pseudomonadati</taxon>
        <taxon>Spirochaetota</taxon>
        <taxon>Spirochaetia</taxon>
        <taxon>Leptospirales</taxon>
        <taxon>Leptospiraceae</taxon>
        <taxon>Turneriella</taxon>
    </lineage>
</organism>
<feature type="transmembrane region" description="Helical" evidence="2">
    <location>
        <begin position="14"/>
        <end position="32"/>
    </location>
</feature>
<dbReference type="EMBL" id="CP002959">
    <property type="protein sequence ID" value="AFM14648.1"/>
    <property type="molecule type" value="Genomic_DNA"/>
</dbReference>
<keyword evidence="2" id="KW-0812">Transmembrane</keyword>
<feature type="compositionally biased region" description="Basic residues" evidence="1">
    <location>
        <begin position="107"/>
        <end position="116"/>
    </location>
</feature>
<dbReference type="PROSITE" id="PS51724">
    <property type="entry name" value="SPOR"/>
    <property type="match status" value="1"/>
</dbReference>
<dbReference type="GO" id="GO:0032153">
    <property type="term" value="C:cell division site"/>
    <property type="evidence" value="ECO:0007669"/>
    <property type="project" value="TreeGrafter"/>
</dbReference>
<dbReference type="Pfam" id="PF05036">
    <property type="entry name" value="SPOR"/>
    <property type="match status" value="1"/>
</dbReference>
<proteinExistence type="predicted"/>
<dbReference type="PANTHER" id="PTHR38687">
    <property type="entry name" value="CELL DIVISION PROTEIN DEDD-RELATED"/>
    <property type="match status" value="1"/>
</dbReference>
<gene>
    <name evidence="4" type="ordered locus">Turpa_4014</name>
</gene>
<dbReference type="InterPro" id="IPR007730">
    <property type="entry name" value="SPOR-like_dom"/>
</dbReference>
<name>I4BBJ1_TURPD</name>
<dbReference type="STRING" id="869212.Turpa_4014"/>
<dbReference type="Gene3D" id="3.30.70.1070">
    <property type="entry name" value="Sporulation related repeat"/>
    <property type="match status" value="1"/>
</dbReference>
<dbReference type="PANTHER" id="PTHR38687:SF1">
    <property type="entry name" value="CELL DIVISION PROTEIN DEDD"/>
    <property type="match status" value="1"/>
</dbReference>
<keyword evidence="2" id="KW-0472">Membrane</keyword>
<feature type="domain" description="SPOR" evidence="3">
    <location>
        <begin position="167"/>
        <end position="241"/>
    </location>
</feature>